<comment type="caution">
    <text evidence="1">The sequence shown here is derived from an EMBL/GenBank/DDBJ whole genome shotgun (WGS) entry which is preliminary data.</text>
</comment>
<sequence length="59" mass="6845">MEDDFLDDDEFDADSLNEDVVTYACEDCDHRWEAEGEDEYLDSWELICPMCGSSNITEL</sequence>
<keyword evidence="2" id="KW-1185">Reference proteome</keyword>
<dbReference type="AlphaFoldDB" id="A0A2M9Y4I8"/>
<reference evidence="1" key="1">
    <citation type="journal article" date="2019" name="PLoS Negl. Trop. Dis.">
        <title>Revisiting the worldwide diversity of Leptospira species in the environment.</title>
        <authorList>
            <person name="Vincent A.T."/>
            <person name="Schiettekatte O."/>
            <person name="Bourhy P."/>
            <person name="Veyrier F.J."/>
            <person name="Picardeau M."/>
        </authorList>
    </citation>
    <scope>NUCLEOTIDE SEQUENCE [LARGE SCALE GENOMIC DNA]</scope>
    <source>
        <strain evidence="1">201800277</strain>
    </source>
</reference>
<evidence type="ECO:0000313" key="1">
    <source>
        <dbReference type="EMBL" id="TGK96595.1"/>
    </source>
</evidence>
<gene>
    <name evidence="1" type="ORF">EHQ30_08355</name>
</gene>
<protein>
    <submittedName>
        <fullName evidence="1">Uncharacterized protein</fullName>
    </submittedName>
</protein>
<dbReference type="GeneID" id="79827022"/>
<dbReference type="EMBL" id="RQFP01000001">
    <property type="protein sequence ID" value="TGK96595.1"/>
    <property type="molecule type" value="Genomic_DNA"/>
</dbReference>
<proteinExistence type="predicted"/>
<accession>A0A2M9Y4I8</accession>
<name>A0A2M9Y4I8_9LEPT</name>
<dbReference type="RefSeq" id="WP_004787310.1">
    <property type="nucleotide sequence ID" value="NZ_NPDQ01000002.1"/>
</dbReference>
<dbReference type="OrthoDB" id="345808at2"/>
<dbReference type="Proteomes" id="UP000297891">
    <property type="component" value="Unassembled WGS sequence"/>
</dbReference>
<evidence type="ECO:0000313" key="2">
    <source>
        <dbReference type="Proteomes" id="UP000297891"/>
    </source>
</evidence>
<organism evidence="1 2">
    <name type="scientific">Leptospira brenneri</name>
    <dbReference type="NCBI Taxonomy" id="2023182"/>
    <lineage>
        <taxon>Bacteria</taxon>
        <taxon>Pseudomonadati</taxon>
        <taxon>Spirochaetota</taxon>
        <taxon>Spirochaetia</taxon>
        <taxon>Leptospirales</taxon>
        <taxon>Leptospiraceae</taxon>
        <taxon>Leptospira</taxon>
    </lineage>
</organism>